<keyword evidence="4" id="KW-0274">FAD</keyword>
<evidence type="ECO:0000256" key="2">
    <source>
        <dbReference type="ARBA" id="ARBA00005272"/>
    </source>
</evidence>
<evidence type="ECO:0000313" key="7">
    <source>
        <dbReference type="EMBL" id="APU14046.1"/>
    </source>
</evidence>
<dbReference type="GO" id="GO:0019646">
    <property type="term" value="P:aerobic electron transport chain"/>
    <property type="evidence" value="ECO:0007669"/>
    <property type="project" value="TreeGrafter"/>
</dbReference>
<dbReference type="PRINTS" id="PR00368">
    <property type="entry name" value="FADPNR"/>
</dbReference>
<dbReference type="Proteomes" id="UP000185511">
    <property type="component" value="Chromosome"/>
</dbReference>
<dbReference type="GO" id="GO:0003955">
    <property type="term" value="F:NAD(P)H dehydrogenase (quinone) activity"/>
    <property type="evidence" value="ECO:0007669"/>
    <property type="project" value="TreeGrafter"/>
</dbReference>
<evidence type="ECO:0000256" key="1">
    <source>
        <dbReference type="ARBA" id="ARBA00001974"/>
    </source>
</evidence>
<proteinExistence type="inferred from homology"/>
<keyword evidence="5" id="KW-0560">Oxidoreductase</keyword>
<accession>A0AAC9PRQ5</accession>
<keyword evidence="3" id="KW-0285">Flavoprotein</keyword>
<dbReference type="KEGG" id="acad:UA74_09915"/>
<dbReference type="InterPro" id="IPR023753">
    <property type="entry name" value="FAD/NAD-binding_dom"/>
</dbReference>
<name>A0AAC9PRQ5_9PSEU</name>
<comment type="cofactor">
    <cofactor evidence="1">
        <name>FAD</name>
        <dbReference type="ChEBI" id="CHEBI:57692"/>
    </cofactor>
</comment>
<evidence type="ECO:0000256" key="4">
    <source>
        <dbReference type="ARBA" id="ARBA00022827"/>
    </source>
</evidence>
<dbReference type="AlphaFoldDB" id="A0AAC9PRQ5"/>
<dbReference type="EMBL" id="CP016076">
    <property type="protein sequence ID" value="APU14046.1"/>
    <property type="molecule type" value="Genomic_DNA"/>
</dbReference>
<dbReference type="Gene3D" id="3.50.50.100">
    <property type="match status" value="1"/>
</dbReference>
<evidence type="ECO:0000256" key="5">
    <source>
        <dbReference type="ARBA" id="ARBA00023002"/>
    </source>
</evidence>
<dbReference type="InterPro" id="IPR051169">
    <property type="entry name" value="NADH-Q_oxidoreductase"/>
</dbReference>
<dbReference type="SUPFAM" id="SSF51905">
    <property type="entry name" value="FAD/NAD(P)-binding domain"/>
    <property type="match status" value="1"/>
</dbReference>
<dbReference type="InterPro" id="IPR036188">
    <property type="entry name" value="FAD/NAD-bd_sf"/>
</dbReference>
<evidence type="ECO:0000313" key="8">
    <source>
        <dbReference type="Proteomes" id="UP000185511"/>
    </source>
</evidence>
<evidence type="ECO:0000256" key="3">
    <source>
        <dbReference type="ARBA" id="ARBA00022630"/>
    </source>
</evidence>
<gene>
    <name evidence="7" type="ORF">UA74_09915</name>
</gene>
<dbReference type="PRINTS" id="PR00469">
    <property type="entry name" value="PNDRDTASEII"/>
</dbReference>
<protein>
    <submittedName>
        <fullName evidence="7">NADH dehydrogenase, FAD-containing subunit</fullName>
    </submittedName>
</protein>
<comment type="similarity">
    <text evidence="2">Belongs to the NADH dehydrogenase family.</text>
</comment>
<organism evidence="7 8">
    <name type="scientific">Actinoalloteichus fjordicus</name>
    <dbReference type="NCBI Taxonomy" id="1612552"/>
    <lineage>
        <taxon>Bacteria</taxon>
        <taxon>Bacillati</taxon>
        <taxon>Actinomycetota</taxon>
        <taxon>Actinomycetes</taxon>
        <taxon>Pseudonocardiales</taxon>
        <taxon>Pseudonocardiaceae</taxon>
        <taxon>Actinoalloteichus</taxon>
    </lineage>
</organism>
<keyword evidence="8" id="KW-1185">Reference proteome</keyword>
<dbReference type="PANTHER" id="PTHR42913:SF3">
    <property type="entry name" value="64 KDA MITOCHONDRIAL NADH DEHYDROGENASE (EUROFUNG)"/>
    <property type="match status" value="1"/>
</dbReference>
<feature type="domain" description="FAD/NAD(P)-binding" evidence="6">
    <location>
        <begin position="4"/>
        <end position="277"/>
    </location>
</feature>
<reference evidence="8" key="1">
    <citation type="submission" date="2016-06" db="EMBL/GenBank/DDBJ databases">
        <title>Complete genome sequence of Actinoalloteichus fjordicus DSM 46855 (=ADI127-17), type strain of the new species Actinoalloteichus fjordicus.</title>
        <authorList>
            <person name="Ruckert C."/>
            <person name="Nouioui I."/>
            <person name="Willmese J."/>
            <person name="van Wezel G."/>
            <person name="Klenk H.-P."/>
            <person name="Kalinowski J."/>
            <person name="Zotchev S.B."/>
        </authorList>
    </citation>
    <scope>NUCLEOTIDE SEQUENCE [LARGE SCALE GENOMIC DNA]</scope>
    <source>
        <strain evidence="8">ADI127-7</strain>
    </source>
</reference>
<dbReference type="PANTHER" id="PTHR42913">
    <property type="entry name" value="APOPTOSIS-INDUCING FACTOR 1"/>
    <property type="match status" value="1"/>
</dbReference>
<evidence type="ECO:0000259" key="6">
    <source>
        <dbReference type="Pfam" id="PF07992"/>
    </source>
</evidence>
<dbReference type="Pfam" id="PF07992">
    <property type="entry name" value="Pyr_redox_2"/>
    <property type="match status" value="1"/>
</dbReference>
<sequence>MTQRIVIIGAGYAGLTAAARVARQVRDVEVVLVNARPNFVERVRLHQVASGAAVGEHALADLMRGSGIDLKIGRVESIDPQRRELRIDDETLGYDTLVYALGSVADSGAGVPGVAEHAESVAALTEARGLHSRVLDLADRRGTVTVVGGGLTGIEAATELAETHPGLRVRLLVGTMVGPRLSDKGRAHLRRVFDRLGIEVRTGARVAEVRASSLVLADGETVDTDSTVWATGFGVPDLAARAGLAVDATGRVLVDDTMRSTSHPEVYAVGDAATVRLPGGRELRMACATAKPIGQHAADSIAARLAGRTPRPFRFRYLIQCISLGRADGLVQFVDAVDGPKERVLTGRTAARFKEFVVRYALRSSYQAGPYLPRRRVSGRETAGSTRG</sequence>
<dbReference type="RefSeq" id="WP_157434090.1">
    <property type="nucleotide sequence ID" value="NZ_CP016076.1"/>
</dbReference>